<evidence type="ECO:0000256" key="3">
    <source>
        <dbReference type="ARBA" id="ARBA00022640"/>
    </source>
</evidence>
<feature type="binding site" evidence="11">
    <location>
        <position position="244"/>
    </location>
    <ligand>
        <name>K(+)</name>
        <dbReference type="ChEBI" id="CHEBI:29103"/>
    </ligand>
</feature>
<dbReference type="EC" id="3.6.-.-" evidence="11"/>
<evidence type="ECO:0000259" key="13">
    <source>
        <dbReference type="Pfam" id="PF01926"/>
    </source>
</evidence>
<comment type="similarity">
    <text evidence="2 11 12">Belongs to the TRAFAC class TrmE-Era-EngA-EngB-Septin-like GTPase superfamily. TrmE GTPase family.</text>
</comment>
<dbReference type="SUPFAM" id="SSF52540">
    <property type="entry name" value="P-loop containing nucleoside triphosphate hydrolases"/>
    <property type="match status" value="1"/>
</dbReference>
<reference evidence="16" key="1">
    <citation type="submission" date="2014-03" db="EMBL/GenBank/DDBJ databases">
        <title>Metagenomic reconstruction of the complete chloroplast and mitochondrial genomes of a novel unicellular red alga from the Cyanidiaceae family.</title>
        <authorList>
            <person name="Servin-Garciduenas L.E."/>
            <person name="Martinez-Romero E."/>
        </authorList>
    </citation>
    <scope>NUCLEOTIDE SEQUENCE</scope>
    <source>
        <strain evidence="16">MX-AZ01</strain>
    </source>
</reference>
<organism evidence="16">
    <name type="scientific">Cyanidiaceae sp. MX-AZ01</name>
    <dbReference type="NCBI Taxonomy" id="1503164"/>
    <lineage>
        <taxon>Eukaryota</taxon>
        <taxon>Rhodophyta</taxon>
        <taxon>Bangiophyceae</taxon>
        <taxon>Cyanidiales</taxon>
        <taxon>Cyanidiaceae</taxon>
    </lineage>
</organism>
<evidence type="ECO:0000256" key="5">
    <source>
        <dbReference type="ARBA" id="ARBA00022723"/>
    </source>
</evidence>
<sequence length="432" mass="48617">MTLANVFIQDTIVAIATYLAPSSVAIIRLSGTDAVPIAKSICIQQNQWRSHYVLHTYIHDEQQQLVDEVLIIPMLAPRSYTRQDIVEIHCHGGVIITQTILQLLLNKGARLAQPGEFTLRAFLNGRLSLTQAESVLDLIYAPSLSMAKKALANLNGTVSKQIHHLRGQLIQLLAQLEVQLDFEHDDAFPIQTPLTQLITFIDQLLQTPSQWYRYGIRVAILGDANVGKSTLFNALVEEERSIVTSIPGTTVDVIETSIQWKQTCFRFFDTAGFKTVCSEIESKALAKTQQIANNCDLILWVTDSEISIPNSLTKPIILVFNKIDRLNPTLPSLPIPMVSVSALYGWNLPQLKQMIYEHTIQRQPDGIYLNERQTQLLKQTKQHLLNLLEAMQKGYPLEILSWHLKNAIQTLDENDVNQSTLNAIFSQFCIGK</sequence>
<dbReference type="GO" id="GO:0005525">
    <property type="term" value="F:GTP binding"/>
    <property type="evidence" value="ECO:0007669"/>
    <property type="project" value="UniProtKB-UniRule"/>
</dbReference>
<dbReference type="Pfam" id="PF12631">
    <property type="entry name" value="MnmE_helical"/>
    <property type="match status" value="1"/>
</dbReference>
<dbReference type="EMBL" id="KJ569775">
    <property type="protein sequence ID" value="AIA61096.1"/>
    <property type="molecule type" value="Genomic_DNA"/>
</dbReference>
<feature type="binding site" evidence="11">
    <location>
        <position position="432"/>
    </location>
    <ligand>
        <name>(6S)-5-formyl-5,6,7,8-tetrahydrofolate</name>
        <dbReference type="ChEBI" id="CHEBI:57457"/>
    </ligand>
</feature>
<dbReference type="GO" id="GO:0005829">
    <property type="term" value="C:cytosol"/>
    <property type="evidence" value="ECO:0007669"/>
    <property type="project" value="TreeGrafter"/>
</dbReference>
<dbReference type="InterPro" id="IPR027417">
    <property type="entry name" value="P-loop_NTPase"/>
</dbReference>
<dbReference type="InterPro" id="IPR025867">
    <property type="entry name" value="MnmE_helical"/>
</dbReference>
<dbReference type="GO" id="GO:0042802">
    <property type="term" value="F:identical protein binding"/>
    <property type="evidence" value="ECO:0007669"/>
    <property type="project" value="UniProtKB-ARBA"/>
</dbReference>
<dbReference type="NCBIfam" id="TIGR00231">
    <property type="entry name" value="small_GTP"/>
    <property type="match status" value="1"/>
</dbReference>
<dbReference type="Pfam" id="PF10396">
    <property type="entry name" value="TrmE_N"/>
    <property type="match status" value="1"/>
</dbReference>
<evidence type="ECO:0000259" key="15">
    <source>
        <dbReference type="Pfam" id="PF12631"/>
    </source>
</evidence>
<keyword evidence="10 11" id="KW-0342">GTP-binding</keyword>
<dbReference type="InterPro" id="IPR005225">
    <property type="entry name" value="Small_GTP-bd"/>
</dbReference>
<comment type="cofactor">
    <cofactor evidence="11">
        <name>K(+)</name>
        <dbReference type="ChEBI" id="CHEBI:29103"/>
    </cofactor>
    <text evidence="11">Binds 1 potassium ion per subunit.</text>
</comment>
<dbReference type="SUPFAM" id="SSF103025">
    <property type="entry name" value="Folate-binding domain"/>
    <property type="match status" value="1"/>
</dbReference>
<evidence type="ECO:0000256" key="2">
    <source>
        <dbReference type="ARBA" id="ARBA00011043"/>
    </source>
</evidence>
<dbReference type="InterPro" id="IPR027266">
    <property type="entry name" value="TrmE/GcvT-like"/>
</dbReference>
<keyword evidence="9 11" id="KW-0630">Potassium</keyword>
<dbReference type="NCBIfam" id="TIGR00450">
    <property type="entry name" value="mnmE_trmE_thdF"/>
    <property type="match status" value="1"/>
</dbReference>
<feature type="domain" description="MnmE helical" evidence="15">
    <location>
        <begin position="129"/>
        <end position="429"/>
    </location>
</feature>
<comment type="function">
    <text evidence="11">Exhibits a very high intrinsic GTPase hydrolysis rate. Involved in the addition of a carboxymethylaminomethyl (cmnm) group at the wobble position (U34) of certain tRNAs, forming tRNA-cmnm(5)s(2)U34.</text>
</comment>
<accession>A0A060ADQ5</accession>
<evidence type="ECO:0000256" key="9">
    <source>
        <dbReference type="ARBA" id="ARBA00022958"/>
    </source>
</evidence>
<keyword evidence="16" id="KW-0150">Chloroplast</keyword>
<keyword evidence="6 11" id="KW-0547">Nucleotide-binding</keyword>
<dbReference type="InterPro" id="IPR006073">
    <property type="entry name" value="GTP-bd"/>
</dbReference>
<comment type="subcellular location">
    <subcellularLocation>
        <location evidence="1 11">Plastid</location>
        <location evidence="1 11">Chloroplast</location>
    </subcellularLocation>
</comment>
<dbReference type="Gene3D" id="3.40.50.300">
    <property type="entry name" value="P-loop containing nucleotide triphosphate hydrolases"/>
    <property type="match status" value="1"/>
</dbReference>
<dbReference type="HAMAP" id="MF_00379">
    <property type="entry name" value="GTPase_MnmE"/>
    <property type="match status" value="1"/>
</dbReference>
<feature type="binding site" evidence="11">
    <location>
        <position position="246"/>
    </location>
    <ligand>
        <name>K(+)</name>
        <dbReference type="ChEBI" id="CHEBI:29103"/>
    </ligand>
</feature>
<feature type="binding site" evidence="11">
    <location>
        <position position="28"/>
    </location>
    <ligand>
        <name>(6S)-5-formyl-5,6,7,8-tetrahydrofolate</name>
        <dbReference type="ChEBI" id="CHEBI:57457"/>
    </ligand>
</feature>
<feature type="binding site" evidence="11">
    <location>
        <position position="229"/>
    </location>
    <ligand>
        <name>Mg(2+)</name>
        <dbReference type="ChEBI" id="CHEBI:18420"/>
    </ligand>
</feature>
<feature type="binding site" evidence="11">
    <location>
        <position position="249"/>
    </location>
    <ligand>
        <name>K(+)</name>
        <dbReference type="ChEBI" id="CHEBI:29103"/>
    </ligand>
</feature>
<dbReference type="Gene3D" id="3.30.1360.120">
    <property type="entry name" value="Probable tRNA modification gtpase trme, domain 1"/>
    <property type="match status" value="1"/>
</dbReference>
<evidence type="ECO:0000256" key="6">
    <source>
        <dbReference type="ARBA" id="ARBA00022741"/>
    </source>
</evidence>
<feature type="binding site" evidence="11">
    <location>
        <position position="87"/>
    </location>
    <ligand>
        <name>(6S)-5-formyl-5,6,7,8-tetrahydrofolate</name>
        <dbReference type="ChEBI" id="CHEBI:57457"/>
    </ligand>
</feature>
<evidence type="ECO:0000256" key="10">
    <source>
        <dbReference type="ARBA" id="ARBA00023134"/>
    </source>
</evidence>
<keyword evidence="8 11" id="KW-0460">Magnesium</keyword>
<dbReference type="InterPro" id="IPR031168">
    <property type="entry name" value="G_TrmE"/>
</dbReference>
<feature type="binding site" evidence="11">
    <location>
        <position position="250"/>
    </location>
    <ligand>
        <name>Mg(2+)</name>
        <dbReference type="ChEBI" id="CHEBI:18420"/>
    </ligand>
</feature>
<dbReference type="Gene3D" id="1.20.120.430">
    <property type="entry name" value="tRNA modification GTPase MnmE domain 2"/>
    <property type="match status" value="1"/>
</dbReference>
<dbReference type="GO" id="GO:0030488">
    <property type="term" value="P:tRNA methylation"/>
    <property type="evidence" value="ECO:0007669"/>
    <property type="project" value="TreeGrafter"/>
</dbReference>
<feature type="domain" description="G" evidence="13">
    <location>
        <begin position="217"/>
        <end position="322"/>
    </location>
</feature>
<keyword evidence="3 16" id="KW-0934">Plastid</keyword>
<feature type="domain" description="GTP-binding protein TrmE N-terminal" evidence="14">
    <location>
        <begin position="11"/>
        <end position="126"/>
    </location>
</feature>
<dbReference type="PANTHER" id="PTHR42714:SF2">
    <property type="entry name" value="TRNA MODIFICATION GTPASE GTPBP3, MITOCHONDRIAL"/>
    <property type="match status" value="1"/>
</dbReference>
<dbReference type="InterPro" id="IPR018948">
    <property type="entry name" value="GTP-bd_TrmE_N"/>
</dbReference>
<dbReference type="GO" id="GO:0009507">
    <property type="term" value="C:chloroplast"/>
    <property type="evidence" value="ECO:0007669"/>
    <property type="project" value="UniProtKB-SubCell"/>
</dbReference>
<feature type="binding site" evidence="11">
    <location>
        <begin position="244"/>
        <end position="250"/>
    </location>
    <ligand>
        <name>GTP</name>
        <dbReference type="ChEBI" id="CHEBI:37565"/>
    </ligand>
</feature>
<feature type="binding site" evidence="11">
    <location>
        <begin position="269"/>
        <end position="272"/>
    </location>
    <ligand>
        <name>GTP</name>
        <dbReference type="ChEBI" id="CHEBI:37565"/>
    </ligand>
</feature>
<evidence type="ECO:0000256" key="4">
    <source>
        <dbReference type="ARBA" id="ARBA00022694"/>
    </source>
</evidence>
<dbReference type="PRINTS" id="PR00449">
    <property type="entry name" value="RASTRNSFRMNG"/>
</dbReference>
<evidence type="ECO:0000259" key="14">
    <source>
        <dbReference type="Pfam" id="PF10396"/>
    </source>
</evidence>
<dbReference type="FunFam" id="3.30.1360.120:FF:000003">
    <property type="entry name" value="tRNA modification GTPase MnmE"/>
    <property type="match status" value="1"/>
</dbReference>
<evidence type="ECO:0000256" key="11">
    <source>
        <dbReference type="HAMAP-Rule" id="MF_00379"/>
    </source>
</evidence>
<geneLocation type="chloroplast" evidence="16"/>
<dbReference type="Pfam" id="PF01926">
    <property type="entry name" value="MMR_HSR1"/>
    <property type="match status" value="1"/>
</dbReference>
<protein>
    <recommendedName>
        <fullName evidence="11">Probable tRNA modification GTPase MnmE</fullName>
        <ecNumber evidence="11">3.6.-.-</ecNumber>
    </recommendedName>
</protein>
<evidence type="ECO:0000256" key="8">
    <source>
        <dbReference type="ARBA" id="ARBA00022842"/>
    </source>
</evidence>
<evidence type="ECO:0000256" key="1">
    <source>
        <dbReference type="ARBA" id="ARBA00004229"/>
    </source>
</evidence>
<dbReference type="InterPro" id="IPR027368">
    <property type="entry name" value="MnmE_dom2"/>
</dbReference>
<keyword evidence="5 11" id="KW-0479">Metal-binding</keyword>
<proteinExistence type="inferred from homology"/>
<dbReference type="PANTHER" id="PTHR42714">
    <property type="entry name" value="TRNA MODIFICATION GTPASE GTPBP3"/>
    <property type="match status" value="1"/>
</dbReference>
<dbReference type="CDD" id="cd14858">
    <property type="entry name" value="TrmE_N"/>
    <property type="match status" value="1"/>
</dbReference>
<name>A0A060ADQ5_9RHOD</name>
<keyword evidence="4 11" id="KW-0819">tRNA processing</keyword>
<evidence type="ECO:0000256" key="7">
    <source>
        <dbReference type="ARBA" id="ARBA00022801"/>
    </source>
</evidence>
<dbReference type="CDD" id="cd04164">
    <property type="entry name" value="trmE"/>
    <property type="match status" value="1"/>
</dbReference>
<comment type="caution">
    <text evidence="11">Lacks conserved residue(s) required for the propagation of feature annotation.</text>
</comment>
<evidence type="ECO:0000256" key="12">
    <source>
        <dbReference type="RuleBase" id="RU003313"/>
    </source>
</evidence>
<dbReference type="AlphaFoldDB" id="A0A060ADQ5"/>
<feature type="binding site" evidence="11">
    <location>
        <position position="126"/>
    </location>
    <ligand>
        <name>(6S)-5-formyl-5,6,7,8-tetrahydrofolate</name>
        <dbReference type="ChEBI" id="CHEBI:57457"/>
    </ligand>
</feature>
<dbReference type="InterPro" id="IPR004520">
    <property type="entry name" value="GTPase_MnmE"/>
</dbReference>
<feature type="binding site" evidence="11">
    <location>
        <position position="225"/>
    </location>
    <ligand>
        <name>K(+)</name>
        <dbReference type="ChEBI" id="CHEBI:29103"/>
    </ligand>
</feature>
<dbReference type="GO" id="GO:0002098">
    <property type="term" value="P:tRNA wobble uridine modification"/>
    <property type="evidence" value="ECO:0007669"/>
    <property type="project" value="TreeGrafter"/>
</dbReference>
<gene>
    <name evidence="16" type="primary">trmE</name>
    <name evidence="11" type="synonym">mnmE</name>
    <name evidence="11" type="synonym">thdF</name>
</gene>
<evidence type="ECO:0000313" key="16">
    <source>
        <dbReference type="EMBL" id="AIA61096.1"/>
    </source>
</evidence>
<dbReference type="GO" id="GO:0046872">
    <property type="term" value="F:metal ion binding"/>
    <property type="evidence" value="ECO:0007669"/>
    <property type="project" value="UniProtKB-KW"/>
</dbReference>
<dbReference type="GO" id="GO:0003924">
    <property type="term" value="F:GTPase activity"/>
    <property type="evidence" value="ECO:0007669"/>
    <property type="project" value="UniProtKB-UniRule"/>
</dbReference>
<feature type="binding site" evidence="11">
    <location>
        <begin position="225"/>
        <end position="230"/>
    </location>
    <ligand>
        <name>GTP</name>
        <dbReference type="ChEBI" id="CHEBI:37565"/>
    </ligand>
</feature>
<keyword evidence="7 11" id="KW-0378">Hydrolase</keyword>